<evidence type="ECO:0000313" key="2">
    <source>
        <dbReference type="EMBL" id="ARX85088.1"/>
    </source>
</evidence>
<dbReference type="STRING" id="67267.GCA_000716675_08044"/>
<dbReference type="Gene3D" id="3.40.50.1820">
    <property type="entry name" value="alpha/beta hydrolase"/>
    <property type="match status" value="1"/>
</dbReference>
<gene>
    <name evidence="2" type="ORF">SMD44_04546</name>
</gene>
<dbReference type="OrthoDB" id="8871309at2"/>
<dbReference type="RefSeq" id="WP_087885080.1">
    <property type="nucleotide sequence ID" value="NZ_CP021748.1"/>
</dbReference>
<dbReference type="InterPro" id="IPR029058">
    <property type="entry name" value="AB_hydrolase_fold"/>
</dbReference>
<dbReference type="Pfam" id="PF01674">
    <property type="entry name" value="Lipase_2"/>
    <property type="match status" value="1"/>
</dbReference>
<keyword evidence="1" id="KW-0732">Signal</keyword>
<reference evidence="2 3" key="1">
    <citation type="submission" date="2017-05" db="EMBL/GenBank/DDBJ databases">
        <title>Streptomyces alboflavus Genome sequencing and assembly.</title>
        <authorList>
            <person name="Wang Y."/>
            <person name="Du B."/>
            <person name="Ding Y."/>
            <person name="Liu H."/>
            <person name="Hou Q."/>
            <person name="Liu K."/>
            <person name="Wang C."/>
            <person name="Yao L."/>
        </authorList>
    </citation>
    <scope>NUCLEOTIDE SEQUENCE [LARGE SCALE GENOMIC DNA]</scope>
    <source>
        <strain evidence="2 3">MDJK44</strain>
    </source>
</reference>
<dbReference type="KEGG" id="salf:SMD44_04546"/>
<dbReference type="Proteomes" id="UP000195880">
    <property type="component" value="Chromosome"/>
</dbReference>
<dbReference type="InterPro" id="IPR002918">
    <property type="entry name" value="Lipase_EstA/Esterase_EstB"/>
</dbReference>
<dbReference type="SUPFAM" id="SSF53474">
    <property type="entry name" value="alpha/beta-Hydrolases"/>
    <property type="match status" value="1"/>
</dbReference>
<evidence type="ECO:0008006" key="4">
    <source>
        <dbReference type="Google" id="ProtNLM"/>
    </source>
</evidence>
<dbReference type="PANTHER" id="PTHR32015">
    <property type="entry name" value="FASTING INDUCED LIPASE"/>
    <property type="match status" value="1"/>
</dbReference>
<evidence type="ECO:0000256" key="1">
    <source>
        <dbReference type="SAM" id="SignalP"/>
    </source>
</evidence>
<evidence type="ECO:0000313" key="3">
    <source>
        <dbReference type="Proteomes" id="UP000195880"/>
    </source>
</evidence>
<dbReference type="AlphaFoldDB" id="A0A1Z1WFD2"/>
<dbReference type="GO" id="GO:0016298">
    <property type="term" value="F:lipase activity"/>
    <property type="evidence" value="ECO:0007669"/>
    <property type="project" value="TreeGrafter"/>
</dbReference>
<protein>
    <recommendedName>
        <fullName evidence="4">Lipase</fullName>
    </recommendedName>
</protein>
<dbReference type="EMBL" id="CP021748">
    <property type="protein sequence ID" value="ARX85088.1"/>
    <property type="molecule type" value="Genomic_DNA"/>
</dbReference>
<keyword evidence="3" id="KW-1185">Reference proteome</keyword>
<sequence length="317" mass="32962">MNKTSAPARLAAALALAATALTAAAVPAQADEKPRKQYPVGGVAEGVSNFLLSPNAVTGVNDWNCKPDADHPNPVVLVHGTGVNLGANWVKMGPTLANEGHCVYAFNYGMGSPFNFGGRVGGLTGVAKSAETMSAFVDKVLAATGAKKVDVLGHSQGGMMPNYYIKRLGGAKKVERLVALAPTNHGTTLSGLVNLGKAIGVLGIVNGAFDHLNLQGLKDQQEGSDFQKALWADGDTVPGVRYTVIATKYDLIASPYGNGFLKGDNVRNIVLQDQCPKNPVGHVGLFTDGPTTQNVVNALGADKPDFKPKCEGYGLPL</sequence>
<dbReference type="PANTHER" id="PTHR32015:SF1">
    <property type="entry name" value="LIPASE"/>
    <property type="match status" value="1"/>
</dbReference>
<dbReference type="eggNOG" id="COG1075">
    <property type="taxonomic scope" value="Bacteria"/>
</dbReference>
<dbReference type="GO" id="GO:0016042">
    <property type="term" value="P:lipid catabolic process"/>
    <property type="evidence" value="ECO:0007669"/>
    <property type="project" value="InterPro"/>
</dbReference>
<organism evidence="2 3">
    <name type="scientific">Streptomyces alboflavus</name>
    <dbReference type="NCBI Taxonomy" id="67267"/>
    <lineage>
        <taxon>Bacteria</taxon>
        <taxon>Bacillati</taxon>
        <taxon>Actinomycetota</taxon>
        <taxon>Actinomycetes</taxon>
        <taxon>Kitasatosporales</taxon>
        <taxon>Streptomycetaceae</taxon>
        <taxon>Streptomyces</taxon>
    </lineage>
</organism>
<name>A0A1Z1WFD2_9ACTN</name>
<accession>A0A1Z1WFD2</accession>
<feature type="signal peptide" evidence="1">
    <location>
        <begin position="1"/>
        <end position="30"/>
    </location>
</feature>
<feature type="chain" id="PRO_5013368882" description="Lipase" evidence="1">
    <location>
        <begin position="31"/>
        <end position="317"/>
    </location>
</feature>
<proteinExistence type="predicted"/>